<organism evidence="1 2">
    <name type="scientific">Nemania bipapillata</name>
    <dbReference type="NCBI Taxonomy" id="110536"/>
    <lineage>
        <taxon>Eukaryota</taxon>
        <taxon>Fungi</taxon>
        <taxon>Dikarya</taxon>
        <taxon>Ascomycota</taxon>
        <taxon>Pezizomycotina</taxon>
        <taxon>Sordariomycetes</taxon>
        <taxon>Xylariomycetidae</taxon>
        <taxon>Xylariales</taxon>
        <taxon>Xylariaceae</taxon>
        <taxon>Nemania</taxon>
    </lineage>
</organism>
<dbReference type="EMBL" id="JAPESX010000727">
    <property type="protein sequence ID" value="KAJ8119961.1"/>
    <property type="molecule type" value="Genomic_DNA"/>
</dbReference>
<evidence type="ECO:0000313" key="2">
    <source>
        <dbReference type="Proteomes" id="UP001153334"/>
    </source>
</evidence>
<reference evidence="1" key="1">
    <citation type="submission" date="2022-11" db="EMBL/GenBank/DDBJ databases">
        <title>Genome Sequence of Nemania bipapillata.</title>
        <authorList>
            <person name="Buettner E."/>
        </authorList>
    </citation>
    <scope>NUCLEOTIDE SEQUENCE</scope>
    <source>
        <strain evidence="1">CP14</strain>
    </source>
</reference>
<name>A0ACC2IXK3_9PEZI</name>
<dbReference type="Proteomes" id="UP001153334">
    <property type="component" value="Unassembled WGS sequence"/>
</dbReference>
<evidence type="ECO:0000313" key="1">
    <source>
        <dbReference type="EMBL" id="KAJ8119961.1"/>
    </source>
</evidence>
<accession>A0ACC2IXK3</accession>
<gene>
    <name evidence="1" type="ORF">ONZ43_g3207</name>
</gene>
<sequence>MVRGANGLLISAAAEPLFRWDRRPPETIFKDGFLPLLTPMNMDEFSETPDINLHLHRYINDQVRSIFVSTTRGVPQDARGGPVKIWIPPVLNGRYRYEIFAYGGVDILTSFGIQKEVMYPEQEEITFIGGIRPELIRSATQYDEKGRVISVSPNPRFDPRFNGDYAPRISELPEFVKHSISFSDPASGRRAPGPRRGKAVQGDDADECNGNFARYRLAQLGMPSMDLTGAFRDPAVNVKVVISPSDGRQPPISLQQLSSVVAELTGSRGRIYSVEAVSWDEATRRKLKLIGSNPFGLFHTWMSSSDYQKLYDYGEKGTMPLPWPTPDTGLDKINRRINALPDNTPSETRDSISWDTMNMHVTYQNPGQPEAICGVRADEVAKAFGLPPSKPGKADYQWLYWRPPALVGPRNRPFKNVFFGTKECKAHMLRFEYAIASLILRKPKTYLPLNSTCDFDPFSRYCPLLVELQLDDAVLEKYLDTSP</sequence>
<proteinExistence type="predicted"/>
<keyword evidence="2" id="KW-1185">Reference proteome</keyword>
<protein>
    <submittedName>
        <fullName evidence="1">Uncharacterized protein</fullName>
    </submittedName>
</protein>
<comment type="caution">
    <text evidence="1">The sequence shown here is derived from an EMBL/GenBank/DDBJ whole genome shotgun (WGS) entry which is preliminary data.</text>
</comment>